<comment type="caution">
    <text evidence="2">The sequence shown here is derived from an EMBL/GenBank/DDBJ whole genome shotgun (WGS) entry which is preliminary data.</text>
</comment>
<evidence type="ECO:0000313" key="3">
    <source>
        <dbReference type="Proteomes" id="UP000321197"/>
    </source>
</evidence>
<name>A0A511QXD2_9DEIN</name>
<proteinExistence type="predicted"/>
<dbReference type="InterPro" id="IPR041202">
    <property type="entry name" value="BaeRF_family10"/>
</dbReference>
<accession>A0A511QXD2</accession>
<dbReference type="InterPro" id="IPR029064">
    <property type="entry name" value="Ribosomal_eL30-like_sf"/>
</dbReference>
<reference evidence="2 3" key="1">
    <citation type="submission" date="2019-07" db="EMBL/GenBank/DDBJ databases">
        <title>Whole genome shotgun sequence of Meiothermus hypogaeus NBRC 106114.</title>
        <authorList>
            <person name="Hosoyama A."/>
            <person name="Uohara A."/>
            <person name="Ohji S."/>
            <person name="Ichikawa N."/>
        </authorList>
    </citation>
    <scope>NUCLEOTIDE SEQUENCE [LARGE SCALE GENOMIC DNA]</scope>
    <source>
        <strain evidence="2 3">NBRC 106114</strain>
    </source>
</reference>
<sequence length="387" mass="43382">MLNKAQITYLQEAIAPHPAPLLSLYLDVNLANPDNSGKAYVLRAKEALERLEVPSALSKKVLERLQHYIPQGRTRALFVAEDLFEDYHLQVELPLLEPRAGVEAHWGPPYLAPLLFALEEYQRYGVVHMDQERLRLFEVFLGEIEEVADAFRLLDTHNWRYLGEDRTGTPGRSAAPATSDVGVAARGGSGKDHFRRRVDEWSQRFFREAGVILQQQMAQRGLERLILLGVPEEARQALPRPVAEKVVALLPPLHTATPSPAEVLKTVSATIEAVERREEEALLSQAREKGVGGLEQVLSLLQEGRLQYVLVPWHLQEKAWRSGDGWVGSSFQAAQAHSPGQPVEEVELKRVLPELAAHYGTKLEFVHAEVAERLQQELGGLAGMPRW</sequence>
<organism evidence="2 3">
    <name type="scientific">Meiothermus hypogaeus NBRC 106114</name>
    <dbReference type="NCBI Taxonomy" id="1227553"/>
    <lineage>
        <taxon>Bacteria</taxon>
        <taxon>Thermotogati</taxon>
        <taxon>Deinococcota</taxon>
        <taxon>Deinococci</taxon>
        <taxon>Thermales</taxon>
        <taxon>Thermaceae</taxon>
        <taxon>Meiothermus</taxon>
    </lineage>
</organism>
<feature type="region of interest" description="Disordered" evidence="1">
    <location>
        <begin position="167"/>
        <end position="188"/>
    </location>
</feature>
<evidence type="ECO:0000313" key="2">
    <source>
        <dbReference type="EMBL" id="GEM82035.1"/>
    </source>
</evidence>
<dbReference type="Proteomes" id="UP000321197">
    <property type="component" value="Unassembled WGS sequence"/>
</dbReference>
<dbReference type="SUPFAM" id="SSF55315">
    <property type="entry name" value="L30e-like"/>
    <property type="match status" value="1"/>
</dbReference>
<evidence type="ECO:0000256" key="1">
    <source>
        <dbReference type="SAM" id="MobiDB-lite"/>
    </source>
</evidence>
<dbReference type="EMBL" id="BJXL01000002">
    <property type="protein sequence ID" value="GEM82035.1"/>
    <property type="molecule type" value="Genomic_DNA"/>
</dbReference>
<dbReference type="OrthoDB" id="5241360at2"/>
<dbReference type="AlphaFoldDB" id="A0A511QXD2"/>
<protein>
    <submittedName>
        <fullName evidence="2">Peptide chain release factor 3</fullName>
    </submittedName>
</protein>
<dbReference type="Pfam" id="PF18854">
    <property type="entry name" value="baeRF_family10"/>
    <property type="match status" value="1"/>
</dbReference>
<dbReference type="RefSeq" id="WP_119341156.1">
    <property type="nucleotide sequence ID" value="NZ_BJXL01000002.1"/>
</dbReference>
<gene>
    <name evidence="2" type="ORF">MHY01S_02010</name>
</gene>